<reference evidence="9 10" key="1">
    <citation type="journal article" date="2012" name="ISME J.">
        <title>Nitrification expanded: discovery, physiology and genomics of a nitrite-oxidizing bacterium from the phylum Chloroflexi.</title>
        <authorList>
            <person name="Sorokin D.Y."/>
            <person name="Lucker S."/>
            <person name="Vejmelkova D."/>
            <person name="Kostrikina N.A."/>
            <person name="Kleerebezem R."/>
            <person name="Rijpstra W.I."/>
            <person name="Damste J.S."/>
            <person name="Le Paslier D."/>
            <person name="Muyzer G."/>
            <person name="Wagner M."/>
            <person name="van Loosdrecht M.C."/>
            <person name="Daims H."/>
        </authorList>
    </citation>
    <scope>NUCLEOTIDE SEQUENCE [LARGE SCALE GENOMIC DNA]</scope>
    <source>
        <strain evidence="10">none</strain>
    </source>
</reference>
<keyword evidence="10" id="KW-1185">Reference proteome</keyword>
<dbReference type="Pfam" id="PF04542">
    <property type="entry name" value="Sigma70_r2"/>
    <property type="match status" value="1"/>
</dbReference>
<evidence type="ECO:0000256" key="1">
    <source>
        <dbReference type="ARBA" id="ARBA00010641"/>
    </source>
</evidence>
<dbReference type="InterPro" id="IPR013324">
    <property type="entry name" value="RNA_pol_sigma_r3/r4-like"/>
</dbReference>
<keyword evidence="5 6" id="KW-0804">Transcription</keyword>
<proteinExistence type="inferred from homology"/>
<dbReference type="Pfam" id="PF08281">
    <property type="entry name" value="Sigma70_r4_2"/>
    <property type="match status" value="1"/>
</dbReference>
<evidence type="ECO:0000256" key="5">
    <source>
        <dbReference type="ARBA" id="ARBA00023163"/>
    </source>
</evidence>
<keyword evidence="2 6" id="KW-0805">Transcription regulation</keyword>
<dbReference type="GO" id="GO:0003677">
    <property type="term" value="F:DNA binding"/>
    <property type="evidence" value="ECO:0007669"/>
    <property type="project" value="UniProtKB-KW"/>
</dbReference>
<keyword evidence="3 6" id="KW-0731">Sigma factor</keyword>
<dbReference type="EMBL" id="CAGS01000015">
    <property type="protein sequence ID" value="CCF82421.1"/>
    <property type="molecule type" value="Genomic_DNA"/>
</dbReference>
<evidence type="ECO:0000256" key="3">
    <source>
        <dbReference type="ARBA" id="ARBA00023082"/>
    </source>
</evidence>
<dbReference type="Gene3D" id="1.10.1740.10">
    <property type="match status" value="1"/>
</dbReference>
<accession>I4ECK9</accession>
<dbReference type="InterPro" id="IPR000838">
    <property type="entry name" value="RNA_pol_sigma70_ECF_CS"/>
</dbReference>
<dbReference type="PANTHER" id="PTHR43133:SF57">
    <property type="entry name" value="RNA POLYMERASE SIGMA-70 FACTOR"/>
    <property type="match status" value="1"/>
</dbReference>
<evidence type="ECO:0000313" key="10">
    <source>
        <dbReference type="Proteomes" id="UP000004221"/>
    </source>
</evidence>
<evidence type="ECO:0000259" key="8">
    <source>
        <dbReference type="Pfam" id="PF08281"/>
    </source>
</evidence>
<feature type="domain" description="RNA polymerase sigma factor 70 region 4 type 2" evidence="8">
    <location>
        <begin position="197"/>
        <end position="248"/>
    </location>
</feature>
<dbReference type="GO" id="GO:0006352">
    <property type="term" value="P:DNA-templated transcription initiation"/>
    <property type="evidence" value="ECO:0007669"/>
    <property type="project" value="InterPro"/>
</dbReference>
<gene>
    <name evidence="9" type="ORF">NITHO_1110003</name>
</gene>
<dbReference type="NCBIfam" id="TIGR02937">
    <property type="entry name" value="sigma70-ECF"/>
    <property type="match status" value="1"/>
</dbReference>
<keyword evidence="4 6" id="KW-0238">DNA-binding</keyword>
<evidence type="ECO:0000256" key="6">
    <source>
        <dbReference type="RuleBase" id="RU000716"/>
    </source>
</evidence>
<comment type="similarity">
    <text evidence="1 6">Belongs to the sigma-70 factor family. ECF subfamily.</text>
</comment>
<dbReference type="InterPro" id="IPR039425">
    <property type="entry name" value="RNA_pol_sigma-70-like"/>
</dbReference>
<dbReference type="InterPro" id="IPR007627">
    <property type="entry name" value="RNA_pol_sigma70_r2"/>
</dbReference>
<evidence type="ECO:0000256" key="2">
    <source>
        <dbReference type="ARBA" id="ARBA00023015"/>
    </source>
</evidence>
<dbReference type="SUPFAM" id="SSF88946">
    <property type="entry name" value="Sigma2 domain of RNA polymerase sigma factors"/>
    <property type="match status" value="1"/>
</dbReference>
<dbReference type="Gene3D" id="1.10.10.10">
    <property type="entry name" value="Winged helix-like DNA-binding domain superfamily/Winged helix DNA-binding domain"/>
    <property type="match status" value="1"/>
</dbReference>
<evidence type="ECO:0000259" key="7">
    <source>
        <dbReference type="Pfam" id="PF04542"/>
    </source>
</evidence>
<dbReference type="PROSITE" id="PS01063">
    <property type="entry name" value="SIGMA70_ECF"/>
    <property type="match status" value="1"/>
</dbReference>
<dbReference type="AlphaFoldDB" id="I4ECK9"/>
<sequence length="285" mass="31656">MARMSPPPRIPQLRAERITESSLARVPTTIREIGRLGKPPSMGKEPIVRAARSVNAGATPQGEAHAATAMNGKAARDSAAGWPEAELVDAAVNGDTAAFGTLYERHVDRVYRHCYYQAGNRADAEDLTQQTFLQAWKAIRRYRRGEVPFIAWLLTISHRLAISHHRKSREVPGTVELPAGQYDDPETTVMTGVMRDTVRLAILRLKPERQAVILLRYVEGFSVSEVAAALGKTDNNVRVIQHRALTDLRRLMTETASHQHDETASKGTFREIVSSLMRKVSSRTS</sequence>
<feature type="domain" description="RNA polymerase sigma-70 region 2" evidence="7">
    <location>
        <begin position="102"/>
        <end position="169"/>
    </location>
</feature>
<name>I4ECK9_9BACT</name>
<dbReference type="SUPFAM" id="SSF88659">
    <property type="entry name" value="Sigma3 and sigma4 domains of RNA polymerase sigma factors"/>
    <property type="match status" value="1"/>
</dbReference>
<comment type="caution">
    <text evidence="9">The sequence shown here is derived from an EMBL/GenBank/DDBJ whole genome shotgun (WGS) entry which is preliminary data.</text>
</comment>
<dbReference type="CDD" id="cd06171">
    <property type="entry name" value="Sigma70_r4"/>
    <property type="match status" value="1"/>
</dbReference>
<organism evidence="9 10">
    <name type="scientific">Nitrolancea hollandica Lb</name>
    <dbReference type="NCBI Taxonomy" id="1129897"/>
    <lineage>
        <taxon>Bacteria</taxon>
        <taxon>Pseudomonadati</taxon>
        <taxon>Thermomicrobiota</taxon>
        <taxon>Thermomicrobia</taxon>
        <taxon>Sphaerobacterales</taxon>
        <taxon>Sphaerobacterineae</taxon>
        <taxon>Sphaerobacteraceae</taxon>
        <taxon>Nitrolancea</taxon>
    </lineage>
</organism>
<dbReference type="Proteomes" id="UP000004221">
    <property type="component" value="Unassembled WGS sequence"/>
</dbReference>
<dbReference type="InterPro" id="IPR013325">
    <property type="entry name" value="RNA_pol_sigma_r2"/>
</dbReference>
<dbReference type="PANTHER" id="PTHR43133">
    <property type="entry name" value="RNA POLYMERASE ECF-TYPE SIGMA FACTO"/>
    <property type="match status" value="1"/>
</dbReference>
<dbReference type="InterPro" id="IPR036388">
    <property type="entry name" value="WH-like_DNA-bd_sf"/>
</dbReference>
<dbReference type="GO" id="GO:0016987">
    <property type="term" value="F:sigma factor activity"/>
    <property type="evidence" value="ECO:0007669"/>
    <property type="project" value="UniProtKB-KW"/>
</dbReference>
<protein>
    <recommendedName>
        <fullName evidence="6">RNA polymerase sigma factor</fullName>
    </recommendedName>
</protein>
<evidence type="ECO:0000313" key="9">
    <source>
        <dbReference type="EMBL" id="CCF82421.1"/>
    </source>
</evidence>
<dbReference type="InterPro" id="IPR013249">
    <property type="entry name" value="RNA_pol_sigma70_r4_t2"/>
</dbReference>
<dbReference type="InterPro" id="IPR014284">
    <property type="entry name" value="RNA_pol_sigma-70_dom"/>
</dbReference>
<evidence type="ECO:0000256" key="4">
    <source>
        <dbReference type="ARBA" id="ARBA00023125"/>
    </source>
</evidence>